<dbReference type="Pfam" id="PF04909">
    <property type="entry name" value="Amidohydro_2"/>
    <property type="match status" value="1"/>
</dbReference>
<dbReference type="PANTHER" id="PTHR21240">
    <property type="entry name" value="2-AMINO-3-CARBOXYLMUCONATE-6-SEMIALDEHYDE DECARBOXYLASE"/>
    <property type="match status" value="1"/>
</dbReference>
<dbReference type="Gene3D" id="3.20.20.140">
    <property type="entry name" value="Metal-dependent hydrolases"/>
    <property type="match status" value="1"/>
</dbReference>
<gene>
    <name evidence="3" type="ORF">ACFSCY_24805</name>
</gene>
<dbReference type="InterPro" id="IPR006680">
    <property type="entry name" value="Amidohydro-rel"/>
</dbReference>
<evidence type="ECO:0000313" key="3">
    <source>
        <dbReference type="EMBL" id="MFD1532651.1"/>
    </source>
</evidence>
<sequence length="249" mass="26677">MTIDALCFLGVSRFGYQLNAADLVRTLDAEGIATAVVAPVHPRDHDFAAANTEIAAVAGDSGGRLVPLARIDPWDGEAAVDELARAVDGGARGVFLHPAEEYFQINDVRLRPVAERAGELGVPVIVATGFHCLSEAIQVGRFAEWCPDVPVVMTNGGQLNISGLAQSDAEIALGAPNVHILTNGVYRDDFLERTVRNFGADRVLFGSCAPRFEVAYEHRRVHQVHISDEERAQLLSGNASRLFGIGVPA</sequence>
<feature type="domain" description="Amidohydrolase-related" evidence="2">
    <location>
        <begin position="31"/>
        <end position="245"/>
    </location>
</feature>
<dbReference type="PANTHER" id="PTHR21240:SF28">
    <property type="entry name" value="ISO-OROTATE DECARBOXYLASE (EUROFUNG)"/>
    <property type="match status" value="1"/>
</dbReference>
<protein>
    <submittedName>
        <fullName evidence="3">Amidohydrolase family protein</fullName>
    </submittedName>
</protein>
<organism evidence="3 4">
    <name type="scientific">Pseudonocardia aurantiaca</name>
    <dbReference type="NCBI Taxonomy" id="75290"/>
    <lineage>
        <taxon>Bacteria</taxon>
        <taxon>Bacillati</taxon>
        <taxon>Actinomycetota</taxon>
        <taxon>Actinomycetes</taxon>
        <taxon>Pseudonocardiales</taxon>
        <taxon>Pseudonocardiaceae</taxon>
        <taxon>Pseudonocardia</taxon>
    </lineage>
</organism>
<evidence type="ECO:0000313" key="4">
    <source>
        <dbReference type="Proteomes" id="UP001597145"/>
    </source>
</evidence>
<comment type="caution">
    <text evidence="3">The sequence shown here is derived from an EMBL/GenBank/DDBJ whole genome shotgun (WGS) entry which is preliminary data.</text>
</comment>
<accession>A0ABW4FRP9</accession>
<dbReference type="SUPFAM" id="SSF51556">
    <property type="entry name" value="Metallo-dependent hydrolases"/>
    <property type="match status" value="1"/>
</dbReference>
<keyword evidence="1" id="KW-0456">Lyase</keyword>
<evidence type="ECO:0000259" key="2">
    <source>
        <dbReference type="Pfam" id="PF04909"/>
    </source>
</evidence>
<dbReference type="InterPro" id="IPR032466">
    <property type="entry name" value="Metal_Hydrolase"/>
</dbReference>
<name>A0ABW4FRP9_9PSEU</name>
<dbReference type="Proteomes" id="UP001597145">
    <property type="component" value="Unassembled WGS sequence"/>
</dbReference>
<keyword evidence="4" id="KW-1185">Reference proteome</keyword>
<dbReference type="RefSeq" id="WP_343978183.1">
    <property type="nucleotide sequence ID" value="NZ_BAAAJG010000010.1"/>
</dbReference>
<dbReference type="EMBL" id="JBHUCP010000019">
    <property type="protein sequence ID" value="MFD1532651.1"/>
    <property type="molecule type" value="Genomic_DNA"/>
</dbReference>
<proteinExistence type="predicted"/>
<dbReference type="InterPro" id="IPR032465">
    <property type="entry name" value="ACMSD"/>
</dbReference>
<reference evidence="4" key="1">
    <citation type="journal article" date="2019" name="Int. J. Syst. Evol. Microbiol.">
        <title>The Global Catalogue of Microorganisms (GCM) 10K type strain sequencing project: providing services to taxonomists for standard genome sequencing and annotation.</title>
        <authorList>
            <consortium name="The Broad Institute Genomics Platform"/>
            <consortium name="The Broad Institute Genome Sequencing Center for Infectious Disease"/>
            <person name="Wu L."/>
            <person name="Ma J."/>
        </authorList>
    </citation>
    <scope>NUCLEOTIDE SEQUENCE [LARGE SCALE GENOMIC DNA]</scope>
    <source>
        <strain evidence="4">JCM 12165</strain>
    </source>
</reference>
<evidence type="ECO:0000256" key="1">
    <source>
        <dbReference type="ARBA" id="ARBA00023239"/>
    </source>
</evidence>